<feature type="region of interest" description="Disordered" evidence="1">
    <location>
        <begin position="332"/>
        <end position="356"/>
    </location>
</feature>
<dbReference type="Proteomes" id="UP000672039">
    <property type="component" value="Chromosome"/>
</dbReference>
<name>A0ABX7WTN9_9GAMM</name>
<feature type="compositionally biased region" description="Basic and acidic residues" evidence="1">
    <location>
        <begin position="76"/>
        <end position="89"/>
    </location>
</feature>
<evidence type="ECO:0000313" key="2">
    <source>
        <dbReference type="EMBL" id="QTR45853.1"/>
    </source>
</evidence>
<protein>
    <recommendedName>
        <fullName evidence="4">PEGA domain-containing protein</fullName>
    </recommendedName>
</protein>
<reference evidence="2 3" key="1">
    <citation type="submission" date="2021-04" db="EMBL/GenBank/DDBJ databases">
        <title>Genomics, taxonomy and metabolism of representatives of sulfur bacteria of the genus Thiothrix: Thiothrix fructosivorans QT, Thiothrix unzii A1T and three new species, Thiothrix subterranea sp. nov., Thiothrix litoralis sp. nov. and 'Candidatus Thiothrix anitrata' sp. nov.</title>
        <authorList>
            <person name="Ravin N.V."/>
            <person name="Smolyakov D."/>
            <person name="Rudenko T.S."/>
            <person name="Mardanov A.V."/>
            <person name="Beletsky A.V."/>
            <person name="Markov N.D."/>
            <person name="Fomenkov A.I."/>
            <person name="Roberts R.J."/>
            <person name="Karnachuk O.V."/>
            <person name="Novikov A."/>
            <person name="Grabovich M.Y."/>
        </authorList>
    </citation>
    <scope>NUCLEOTIDE SEQUENCE [LARGE SCALE GENOMIC DNA]</scope>
    <source>
        <strain evidence="2 3">AS</strain>
    </source>
</reference>
<sequence length="377" mass="39948">MSGMTKFILGGLLIVLALLGIKSLLPTDPANAPPSADGWEQPMLMPNANLPSPDTLTDNSRLTNPKNDKPEEDDTKVELVGEPDTKEPTAKAPAAEEAPASVAAAPTIPEPPADEITTSPTPATTPPPAAPVPQPVVGQTGKLEIVAQSESGKAIKANVYVQQTNGANIDKATYTNKATFSLKPGKYKITVRAEGYASLSRNISVPDGAVVNEIFPLPAIAASTPAPAAPPPITRAPPQPAPMPAQQPGQRDGKLRVVALSADDGSPIKVNFTIARLDGTVVDRINNVSLAELTLPPQEFVVSFDFQGFQGYKSLTVQPGQVSTHTFNIRGVSGQSQAPAPHMPPMDNFQQQQQQPQNVEDMLMQRLQDELQKHLTN</sequence>
<keyword evidence="3" id="KW-1185">Reference proteome</keyword>
<evidence type="ECO:0008006" key="4">
    <source>
        <dbReference type="Google" id="ProtNLM"/>
    </source>
</evidence>
<feature type="compositionally biased region" description="Low complexity" evidence="1">
    <location>
        <begin position="90"/>
        <end position="107"/>
    </location>
</feature>
<gene>
    <name evidence="2" type="ORF">J9253_17970</name>
</gene>
<accession>A0ABX7WTN9</accession>
<dbReference type="RefSeq" id="WP_210222237.1">
    <property type="nucleotide sequence ID" value="NZ_CP072801.1"/>
</dbReference>
<feature type="compositionally biased region" description="Pro residues" evidence="1">
    <location>
        <begin position="227"/>
        <end position="245"/>
    </location>
</feature>
<dbReference type="InterPro" id="IPR008969">
    <property type="entry name" value="CarboxyPept-like_regulatory"/>
</dbReference>
<dbReference type="PRINTS" id="PR01217">
    <property type="entry name" value="PRICHEXTENSN"/>
</dbReference>
<feature type="region of interest" description="Disordered" evidence="1">
    <location>
        <begin position="31"/>
        <end position="130"/>
    </location>
</feature>
<dbReference type="EMBL" id="CP072801">
    <property type="protein sequence ID" value="QTR45853.1"/>
    <property type="molecule type" value="Genomic_DNA"/>
</dbReference>
<dbReference type="SUPFAM" id="SSF49464">
    <property type="entry name" value="Carboxypeptidase regulatory domain-like"/>
    <property type="match status" value="1"/>
</dbReference>
<proteinExistence type="predicted"/>
<organism evidence="2 3">
    <name type="scientific">Thiothrix litoralis</name>
    <dbReference type="NCBI Taxonomy" id="2891210"/>
    <lineage>
        <taxon>Bacteria</taxon>
        <taxon>Pseudomonadati</taxon>
        <taxon>Pseudomonadota</taxon>
        <taxon>Gammaproteobacteria</taxon>
        <taxon>Thiotrichales</taxon>
        <taxon>Thiotrichaceae</taxon>
        <taxon>Thiothrix</taxon>
    </lineage>
</organism>
<evidence type="ECO:0000313" key="3">
    <source>
        <dbReference type="Proteomes" id="UP000672039"/>
    </source>
</evidence>
<dbReference type="Gene3D" id="2.60.40.1120">
    <property type="entry name" value="Carboxypeptidase-like, regulatory domain"/>
    <property type="match status" value="1"/>
</dbReference>
<feature type="compositionally biased region" description="Polar residues" evidence="1">
    <location>
        <begin position="49"/>
        <end position="65"/>
    </location>
</feature>
<evidence type="ECO:0000256" key="1">
    <source>
        <dbReference type="SAM" id="MobiDB-lite"/>
    </source>
</evidence>
<feature type="region of interest" description="Disordered" evidence="1">
    <location>
        <begin position="226"/>
        <end position="250"/>
    </location>
</feature>